<keyword evidence="3" id="KW-1185">Reference proteome</keyword>
<feature type="domain" description="Toxin SymE-like" evidence="1">
    <location>
        <begin position="17"/>
        <end position="69"/>
    </location>
</feature>
<accession>A0ABS5T0P4</accession>
<protein>
    <submittedName>
        <fullName evidence="2">Type I toxin-antitoxin system SymE family toxin</fullName>
    </submittedName>
</protein>
<evidence type="ECO:0000259" key="1">
    <source>
        <dbReference type="Pfam" id="PF08845"/>
    </source>
</evidence>
<dbReference type="InterPro" id="IPR014944">
    <property type="entry name" value="Toxin_SymE-like"/>
</dbReference>
<reference evidence="2 3" key="1">
    <citation type="submission" date="2020-04" db="EMBL/GenBank/DDBJ databases">
        <title>Genome sequencing of Rosenbergiella species.</title>
        <authorList>
            <person name="Alvarez-Perez S."/>
            <person name="Lievens B."/>
        </authorList>
    </citation>
    <scope>NUCLEOTIDE SEQUENCE [LARGE SCALE GENOMIC DNA]</scope>
    <source>
        <strain evidence="2 3">S61</strain>
    </source>
</reference>
<name>A0ABS5T0P4_9GAMM</name>
<organism evidence="2 3">
    <name type="scientific">Rosenbergiella gaditana</name>
    <dbReference type="NCBI Taxonomy" id="2726987"/>
    <lineage>
        <taxon>Bacteria</taxon>
        <taxon>Pseudomonadati</taxon>
        <taxon>Pseudomonadota</taxon>
        <taxon>Gammaproteobacteria</taxon>
        <taxon>Enterobacterales</taxon>
        <taxon>Erwiniaceae</taxon>
        <taxon>Rosenbergiella</taxon>
    </lineage>
</organism>
<dbReference type="Proteomes" id="UP000790096">
    <property type="component" value="Unassembled WGS sequence"/>
</dbReference>
<dbReference type="EMBL" id="JABBFR010000044">
    <property type="protein sequence ID" value="MBT0725742.1"/>
    <property type="molecule type" value="Genomic_DNA"/>
</dbReference>
<comment type="caution">
    <text evidence="2">The sequence shown here is derived from an EMBL/GenBank/DDBJ whole genome shotgun (WGS) entry which is preliminary data.</text>
</comment>
<sequence length="69" mass="7709">MAKHNTKPEVSFSKVLRRLKVGYTSVRHAVRNDKTTYCTLCPNLNLKGSWLEEAGFATDTSVTVTIEHG</sequence>
<dbReference type="Pfam" id="PF08845">
    <property type="entry name" value="SymE_toxin"/>
    <property type="match status" value="1"/>
</dbReference>
<evidence type="ECO:0000313" key="3">
    <source>
        <dbReference type="Proteomes" id="UP000790096"/>
    </source>
</evidence>
<gene>
    <name evidence="2" type="ORF">HH682_15285</name>
</gene>
<proteinExistence type="predicted"/>
<evidence type="ECO:0000313" key="2">
    <source>
        <dbReference type="EMBL" id="MBT0725742.1"/>
    </source>
</evidence>
<dbReference type="RefSeq" id="WP_214238344.1">
    <property type="nucleotide sequence ID" value="NZ_JABBFR010000044.1"/>
</dbReference>